<proteinExistence type="inferred from homology"/>
<dbReference type="SUPFAM" id="SSF51445">
    <property type="entry name" value="(Trans)glycosidases"/>
    <property type="match status" value="1"/>
</dbReference>
<gene>
    <name evidence="3" type="ORF">SAMN05421879_11633</name>
</gene>
<dbReference type="Pfam" id="PF17967">
    <property type="entry name" value="Pullulanase_N2"/>
    <property type="match status" value="1"/>
</dbReference>
<evidence type="ECO:0000256" key="1">
    <source>
        <dbReference type="ARBA" id="ARBA00008061"/>
    </source>
</evidence>
<evidence type="ECO:0000259" key="2">
    <source>
        <dbReference type="SMART" id="SM00642"/>
    </source>
</evidence>
<dbReference type="InterPro" id="IPR014756">
    <property type="entry name" value="Ig_E-set"/>
</dbReference>
<comment type="similarity">
    <text evidence="1">Belongs to the glycosyl hydrolase 13 family.</text>
</comment>
<evidence type="ECO:0000313" key="3">
    <source>
        <dbReference type="EMBL" id="SOC57796.1"/>
    </source>
</evidence>
<dbReference type="Gene3D" id="3.20.20.80">
    <property type="entry name" value="Glycosidases"/>
    <property type="match status" value="1"/>
</dbReference>
<dbReference type="GO" id="GO:0005975">
    <property type="term" value="P:carbohydrate metabolic process"/>
    <property type="evidence" value="ECO:0007669"/>
    <property type="project" value="InterPro"/>
</dbReference>
<dbReference type="SUPFAM" id="SSF51011">
    <property type="entry name" value="Glycosyl hydrolase domain"/>
    <property type="match status" value="1"/>
</dbReference>
<dbReference type="GO" id="GO:0051060">
    <property type="term" value="F:pullulanase activity"/>
    <property type="evidence" value="ECO:0007669"/>
    <property type="project" value="InterPro"/>
</dbReference>
<protein>
    <submittedName>
        <fullName evidence="3">Alpha-1,6-glucosidases, pullulanase-type</fullName>
    </submittedName>
</protein>
<dbReference type="InterPro" id="IPR004193">
    <property type="entry name" value="Glyco_hydro_13_N"/>
</dbReference>
<dbReference type="InterPro" id="IPR040671">
    <property type="entry name" value="Pullulanase_N2"/>
</dbReference>
<dbReference type="SUPFAM" id="SSF81296">
    <property type="entry name" value="E set domains"/>
    <property type="match status" value="2"/>
</dbReference>
<dbReference type="EMBL" id="OBQK01000016">
    <property type="protein sequence ID" value="SOC57796.1"/>
    <property type="molecule type" value="Genomic_DNA"/>
</dbReference>
<dbReference type="InterPro" id="IPR006047">
    <property type="entry name" value="GH13_cat_dom"/>
</dbReference>
<feature type="domain" description="Glycosyl hydrolase family 13 catalytic" evidence="2">
    <location>
        <begin position="371"/>
        <end position="731"/>
    </location>
</feature>
<dbReference type="Pfam" id="PF02922">
    <property type="entry name" value="CBM_48"/>
    <property type="match status" value="1"/>
</dbReference>
<dbReference type="NCBIfam" id="TIGR02103">
    <property type="entry name" value="pullul_strch"/>
    <property type="match status" value="1"/>
</dbReference>
<dbReference type="SMART" id="SM00642">
    <property type="entry name" value="Aamy"/>
    <property type="match status" value="1"/>
</dbReference>
<dbReference type="AlphaFoldDB" id="A0A285VX22"/>
<accession>A0A285VX22</accession>
<dbReference type="Gene3D" id="2.60.40.1130">
    <property type="entry name" value="Rab geranylgeranyltransferase alpha-subunit, insert domain"/>
    <property type="match status" value="1"/>
</dbReference>
<dbReference type="Proteomes" id="UP000219688">
    <property type="component" value="Unassembled WGS sequence"/>
</dbReference>
<dbReference type="Gene3D" id="2.60.40.1180">
    <property type="entry name" value="Golgi alpha-mannosidase II"/>
    <property type="match status" value="1"/>
</dbReference>
<dbReference type="CDD" id="cd02860">
    <property type="entry name" value="E_set_Pullulanase"/>
    <property type="match status" value="1"/>
</dbReference>
<dbReference type="Pfam" id="PF11852">
    <property type="entry name" value="Pullul_strch_C"/>
    <property type="match status" value="1"/>
</dbReference>
<sequence length="891" mass="96167">MRHVDLRFARAHWLTRDLVALPATAVPQGFEVDELTWTVGVAPEGGLDPAAAGEVDALPLALADGALPHPVADRHPHLAACHPLHLAEADVPRVAELLTGQVALLGRDALGEVVVATSLQVPGVLDDLYAAAASARPLGASWSPGPDGERVPTVTVWAPTAQQVSLLLWEGVPEDGSRHAWAPAGTPRSLPMTRHDDGCWSVTGSRAWTDRCYQLELLHVIPRTGRRGTVRSTDPWSVALTVDSTHSVLVDLEDARWSPAVWRDTPAPAPVRAVDQSIYEAHVRDLSRDDPSCPEPLRGSYLALSADGAARRHLAALAGAGLTTVHLLPVFDLTSVEEDPALQEEADPAVLARLSSQDPAGMQQQAMVRAHATRDAFNWGYDPWHFMAPEGSYATNAGAAHGGRRVEQCRMLVGELHRLGLRVVLDQVYNHTTDSGMHRSSVLDRVVPGYYHRLDGEGRVETSTCCQNLATEHALAHRLMVESCVLWVRHYRVDGFRFDLMGHHGVADLEAVRSALDALTPEADGVDGRAVTLYGEGWDFGEVAGNARFVQAVQGQLGGTGIGTFNDRLRDAVRGGSVHDEDPRTGLGFATGGASARHTDQLQVGLAGGLRDIAFRSQETGRPVTGATVSYGGSPTGYADEPDEVVNYVDAHDNETLWDTLLLKLPQDTPMTERLRRNTLALATVTLSQGISFWHAGAEVLRSKSLDRNSYASGDWFNHLDYTLQDNGFGRGLPPGPDNGPRWSLMAPLLSDPALRPSTADMAHARDCALDLLRLRRDLPLLRLGSRERILRQLSFPVSGTEHGRPDVVVMLVDDTGTEVVDDRRSGLLLVLNGSKLPVAQTVPGLSGQAWALAQVQREGADEVVRATAWDEAAGVVRVPALTAAVLERLR</sequence>
<dbReference type="InterPro" id="IPR024561">
    <property type="entry name" value="Pullul_strch_C"/>
</dbReference>
<dbReference type="Gene3D" id="2.60.40.10">
    <property type="entry name" value="Immunoglobulins"/>
    <property type="match status" value="1"/>
</dbReference>
<organism evidence="3 4">
    <name type="scientific">Ornithinimicrobium cerasi</name>
    <dbReference type="NCBI Taxonomy" id="2248773"/>
    <lineage>
        <taxon>Bacteria</taxon>
        <taxon>Bacillati</taxon>
        <taxon>Actinomycetota</taxon>
        <taxon>Actinomycetes</taxon>
        <taxon>Micrococcales</taxon>
        <taxon>Ornithinimicrobiaceae</taxon>
        <taxon>Ornithinimicrobium</taxon>
    </lineage>
</organism>
<dbReference type="InterPro" id="IPR013783">
    <property type="entry name" value="Ig-like_fold"/>
</dbReference>
<reference evidence="4" key="1">
    <citation type="submission" date="2017-08" db="EMBL/GenBank/DDBJ databases">
        <authorList>
            <person name="Varghese N."/>
            <person name="Submissions S."/>
        </authorList>
    </citation>
    <scope>NUCLEOTIDE SEQUENCE [LARGE SCALE GENOMIC DNA]</scope>
    <source>
        <strain evidence="4">USBA17B2</strain>
    </source>
</reference>
<dbReference type="InterPro" id="IPR013780">
    <property type="entry name" value="Glyco_hydro_b"/>
</dbReference>
<dbReference type="InterPro" id="IPR011839">
    <property type="entry name" value="Pullul_strch"/>
</dbReference>
<evidence type="ECO:0000313" key="4">
    <source>
        <dbReference type="Proteomes" id="UP000219688"/>
    </source>
</evidence>
<dbReference type="InterPro" id="IPR017853">
    <property type="entry name" value="GH"/>
</dbReference>
<dbReference type="CDD" id="cd11341">
    <property type="entry name" value="AmyAc_Pullulanase_LD-like"/>
    <property type="match status" value="1"/>
</dbReference>
<dbReference type="RefSeq" id="WP_097189181.1">
    <property type="nucleotide sequence ID" value="NZ_OBQK01000016.1"/>
</dbReference>
<keyword evidence="4" id="KW-1185">Reference proteome</keyword>
<dbReference type="PANTHER" id="PTHR43002">
    <property type="entry name" value="GLYCOGEN DEBRANCHING ENZYME"/>
    <property type="match status" value="1"/>
</dbReference>
<name>A0A285VX22_9MICO</name>